<sequence length="137" mass="14433">MLPVEAVHVVEATTDDDALYEGMLIPFEIDDIPVPSLARSLPGSVRFECQGIGAVGCLETTVELANDGCSEDIDVVEVLASLASDIESRSEPNSFIDVYLALVLPEPVAATVTTPLVEVTSSLGPLVLDPSSDVYLT</sequence>
<dbReference type="HOGENOM" id="CLU_1867871_0_0_1"/>
<evidence type="ECO:0000313" key="2">
    <source>
        <dbReference type="Proteomes" id="UP000017836"/>
    </source>
</evidence>
<dbReference type="EMBL" id="KI392442">
    <property type="protein sequence ID" value="ERN16576.1"/>
    <property type="molecule type" value="Genomic_DNA"/>
</dbReference>
<accession>U5CTJ5</accession>
<proteinExistence type="predicted"/>
<dbReference type="Proteomes" id="UP000017836">
    <property type="component" value="Unassembled WGS sequence"/>
</dbReference>
<protein>
    <submittedName>
        <fullName evidence="1">Uncharacterized protein</fullName>
    </submittedName>
</protein>
<organism evidence="1 2">
    <name type="scientific">Amborella trichopoda</name>
    <dbReference type="NCBI Taxonomy" id="13333"/>
    <lineage>
        <taxon>Eukaryota</taxon>
        <taxon>Viridiplantae</taxon>
        <taxon>Streptophyta</taxon>
        <taxon>Embryophyta</taxon>
        <taxon>Tracheophyta</taxon>
        <taxon>Spermatophyta</taxon>
        <taxon>Magnoliopsida</taxon>
        <taxon>Amborellales</taxon>
        <taxon>Amborellaceae</taxon>
        <taxon>Amborella</taxon>
    </lineage>
</organism>
<keyword evidence="2" id="KW-1185">Reference proteome</keyword>
<evidence type="ECO:0000313" key="1">
    <source>
        <dbReference type="EMBL" id="ERN16576.1"/>
    </source>
</evidence>
<dbReference type="Gramene" id="ERN16576">
    <property type="protein sequence ID" value="ERN16576"/>
    <property type="gene ID" value="AMTR_s00031p00196530"/>
</dbReference>
<gene>
    <name evidence="1" type="ORF">AMTR_s00031p00196530</name>
</gene>
<reference evidence="2" key="1">
    <citation type="journal article" date="2013" name="Science">
        <title>The Amborella genome and the evolution of flowering plants.</title>
        <authorList>
            <consortium name="Amborella Genome Project"/>
        </authorList>
    </citation>
    <scope>NUCLEOTIDE SEQUENCE [LARGE SCALE GENOMIC DNA]</scope>
</reference>
<dbReference type="AlphaFoldDB" id="U5CTJ5"/>
<name>U5CTJ5_AMBTC</name>